<proteinExistence type="predicted"/>
<accession>A0ACC1IQ98</accession>
<organism evidence="1 2">
    <name type="scientific">Kickxella alabastrina</name>
    <dbReference type="NCBI Taxonomy" id="61397"/>
    <lineage>
        <taxon>Eukaryota</taxon>
        <taxon>Fungi</taxon>
        <taxon>Fungi incertae sedis</taxon>
        <taxon>Zoopagomycota</taxon>
        <taxon>Kickxellomycotina</taxon>
        <taxon>Kickxellomycetes</taxon>
        <taxon>Kickxellales</taxon>
        <taxon>Kickxellaceae</taxon>
        <taxon>Kickxella</taxon>
    </lineage>
</organism>
<sequence>MGSAAVDLGSIAEAARADIRSKLSAFKVAELSSIMRDCGLTQGVGKEHKISALSAFIWESQELAMKRYSGSTKRRAPSISEVHGSFVPKEVVSIDIGFRNLAFAHVSRSGKVVDWRRVELLKEAAFEPWILAAIVEEFVHNVLPARSAASCTYVIEHQRFRSQGSAAVTNSVMVNNLIEALLYANLRHAGARVEAINPALVSAHWGFIGSRQTQSIDIGADADADADADDTADLGSTCKVRGQKKQLIDIIARMEEMLSSQRQITSTQHALILRALDQVPSRRARTARTTPVRDSGEMMKRDTKGLGVSRDLKRRLVKKERTIAMVQAWILSSLVPNAGNVEHIEELSILASDIQSHLDVFSGSISPLGPNQQMAFSRSMAEMFCSEPKKDDLCDCIVQGVAWYRWQQRITETLDAYGSRLLIGL</sequence>
<reference evidence="1" key="1">
    <citation type="submission" date="2022-07" db="EMBL/GenBank/DDBJ databases">
        <title>Phylogenomic reconstructions and comparative analyses of Kickxellomycotina fungi.</title>
        <authorList>
            <person name="Reynolds N.K."/>
            <person name="Stajich J.E."/>
            <person name="Barry K."/>
            <person name="Grigoriev I.V."/>
            <person name="Crous P."/>
            <person name="Smith M.E."/>
        </authorList>
    </citation>
    <scope>NUCLEOTIDE SEQUENCE</scope>
    <source>
        <strain evidence="1">Benny 63K</strain>
    </source>
</reference>
<keyword evidence="2" id="KW-1185">Reference proteome</keyword>
<evidence type="ECO:0000313" key="1">
    <source>
        <dbReference type="EMBL" id="KAJ1898843.1"/>
    </source>
</evidence>
<evidence type="ECO:0000313" key="2">
    <source>
        <dbReference type="Proteomes" id="UP001150581"/>
    </source>
</evidence>
<name>A0ACC1IQ98_9FUNG</name>
<comment type="caution">
    <text evidence="1">The sequence shown here is derived from an EMBL/GenBank/DDBJ whole genome shotgun (WGS) entry which is preliminary data.</text>
</comment>
<dbReference type="Proteomes" id="UP001150581">
    <property type="component" value="Unassembled WGS sequence"/>
</dbReference>
<protein>
    <submittedName>
        <fullName evidence="1">Uncharacterized protein</fullName>
    </submittedName>
</protein>
<gene>
    <name evidence="1" type="ORF">LPJ66_002488</name>
</gene>
<dbReference type="EMBL" id="JANBPG010000204">
    <property type="protein sequence ID" value="KAJ1898843.1"/>
    <property type="molecule type" value="Genomic_DNA"/>
</dbReference>